<dbReference type="GO" id="GO:0031347">
    <property type="term" value="P:regulation of defense response"/>
    <property type="evidence" value="ECO:0007669"/>
    <property type="project" value="UniProtKB-UniRule"/>
</dbReference>
<dbReference type="SMART" id="SM00979">
    <property type="entry name" value="TIFY"/>
    <property type="match status" value="1"/>
</dbReference>
<dbReference type="PANTHER" id="PTHR33077:SF17">
    <property type="entry name" value="PROTEIN TIFY 5B"/>
    <property type="match status" value="1"/>
</dbReference>
<name>A0A8K0MLK7_9ROSA</name>
<dbReference type="EMBL" id="VOIH02000003">
    <property type="protein sequence ID" value="KAF3449945.1"/>
    <property type="molecule type" value="Genomic_DNA"/>
</dbReference>
<comment type="domain">
    <text evidence="2">The jas domain is required for interaction with COI1.</text>
</comment>
<reference evidence="5" key="1">
    <citation type="submission" date="2020-03" db="EMBL/GenBank/DDBJ databases">
        <title>A high-quality chromosome-level genome assembly of a woody plant with both climbing and erect habits, Rhamnella rubrinervis.</title>
        <authorList>
            <person name="Lu Z."/>
            <person name="Yang Y."/>
            <person name="Zhu X."/>
            <person name="Sun Y."/>
        </authorList>
    </citation>
    <scope>NUCLEOTIDE SEQUENCE</scope>
    <source>
        <strain evidence="5">BYM</strain>
        <tissue evidence="5">Leaf</tissue>
    </source>
</reference>
<keyword evidence="6" id="KW-1185">Reference proteome</keyword>
<feature type="region of interest" description="Disordered" evidence="3">
    <location>
        <begin position="104"/>
        <end position="126"/>
    </location>
</feature>
<accession>A0A8K0MLK7</accession>
<feature type="region of interest" description="Disordered" evidence="3">
    <location>
        <begin position="13"/>
        <end position="54"/>
    </location>
</feature>
<evidence type="ECO:0000259" key="4">
    <source>
        <dbReference type="PROSITE" id="PS51320"/>
    </source>
</evidence>
<comment type="caution">
    <text evidence="5">The sequence shown here is derived from an EMBL/GenBank/DDBJ whole genome shotgun (WGS) entry which is preliminary data.</text>
</comment>
<evidence type="ECO:0000256" key="3">
    <source>
        <dbReference type="SAM" id="MobiDB-lite"/>
    </source>
</evidence>
<dbReference type="Pfam" id="PF09425">
    <property type="entry name" value="Jas_motif"/>
    <property type="match status" value="1"/>
</dbReference>
<dbReference type="AlphaFoldDB" id="A0A8K0MLK7"/>
<dbReference type="Pfam" id="PF06200">
    <property type="entry name" value="tify"/>
    <property type="match status" value="1"/>
</dbReference>
<evidence type="ECO:0000256" key="1">
    <source>
        <dbReference type="ARBA" id="ARBA00008614"/>
    </source>
</evidence>
<comment type="subcellular location">
    <subcellularLocation>
        <location evidence="2">Nucleus</location>
    </subcellularLocation>
</comment>
<dbReference type="InterPro" id="IPR040390">
    <property type="entry name" value="TIFY/JAZ"/>
</dbReference>
<dbReference type="GO" id="GO:0009611">
    <property type="term" value="P:response to wounding"/>
    <property type="evidence" value="ECO:0007669"/>
    <property type="project" value="UniProtKB-UniRule"/>
</dbReference>
<dbReference type="GO" id="GO:2000022">
    <property type="term" value="P:regulation of jasmonic acid mediated signaling pathway"/>
    <property type="evidence" value="ECO:0007669"/>
    <property type="project" value="UniProtKB-UniRule"/>
</dbReference>
<evidence type="ECO:0000313" key="6">
    <source>
        <dbReference type="Proteomes" id="UP000796880"/>
    </source>
</evidence>
<dbReference type="InterPro" id="IPR018467">
    <property type="entry name" value="CCT_CS"/>
</dbReference>
<dbReference type="PROSITE" id="PS51320">
    <property type="entry name" value="TIFY"/>
    <property type="match status" value="1"/>
</dbReference>
<keyword evidence="2" id="KW-0539">Nucleus</keyword>
<feature type="domain" description="Tify" evidence="4">
    <location>
        <begin position="51"/>
        <end position="85"/>
    </location>
</feature>
<organism evidence="5 6">
    <name type="scientific">Rhamnella rubrinervis</name>
    <dbReference type="NCBI Taxonomy" id="2594499"/>
    <lineage>
        <taxon>Eukaryota</taxon>
        <taxon>Viridiplantae</taxon>
        <taxon>Streptophyta</taxon>
        <taxon>Embryophyta</taxon>
        <taxon>Tracheophyta</taxon>
        <taxon>Spermatophyta</taxon>
        <taxon>Magnoliopsida</taxon>
        <taxon>eudicotyledons</taxon>
        <taxon>Gunneridae</taxon>
        <taxon>Pentapetalae</taxon>
        <taxon>rosids</taxon>
        <taxon>fabids</taxon>
        <taxon>Rosales</taxon>
        <taxon>Rhamnaceae</taxon>
        <taxon>rhamnoid group</taxon>
        <taxon>Rhamneae</taxon>
        <taxon>Rhamnella</taxon>
    </lineage>
</organism>
<protein>
    <recommendedName>
        <fullName evidence="2">Protein TIFY</fullName>
    </recommendedName>
    <alternativeName>
        <fullName evidence="2">Jasmonate ZIM domain-containing protein</fullName>
    </alternativeName>
</protein>
<feature type="compositionally biased region" description="Low complexity" evidence="3">
    <location>
        <begin position="14"/>
        <end position="24"/>
    </location>
</feature>
<sequence length="162" mass="18415">MRRNCNLELRLLPSSSSSSSSFFSDNQHHRQTANMKDESTSESPPSQRQQLKQHQQQLTIFYNGNMCVCDVTELQARAILFYASREMEEKMMTMRTPKYDDAEYSPAPTPTPTTTPTPTGSSTSTVVQMSSPTAAGLSMKRSLQRFLQKRKHRVHATSPYHH</sequence>
<dbReference type="PANTHER" id="PTHR33077">
    <property type="entry name" value="PROTEIN TIFY 4A-RELATED-RELATED"/>
    <property type="match status" value="1"/>
</dbReference>
<evidence type="ECO:0000313" key="5">
    <source>
        <dbReference type="EMBL" id="KAF3449945.1"/>
    </source>
</evidence>
<feature type="compositionally biased region" description="Low complexity" evidence="3">
    <location>
        <begin position="116"/>
        <end position="125"/>
    </location>
</feature>
<comment type="function">
    <text evidence="2">Repressor of jasmonate responses.</text>
</comment>
<evidence type="ECO:0000256" key="2">
    <source>
        <dbReference type="RuleBase" id="RU369065"/>
    </source>
</evidence>
<proteinExistence type="inferred from homology"/>
<dbReference type="InterPro" id="IPR010399">
    <property type="entry name" value="Tify_dom"/>
</dbReference>
<comment type="similarity">
    <text evidence="1 2">Belongs to the TIFY/JAZ family.</text>
</comment>
<dbReference type="OrthoDB" id="782771at2759"/>
<dbReference type="Proteomes" id="UP000796880">
    <property type="component" value="Unassembled WGS sequence"/>
</dbReference>
<gene>
    <name evidence="5" type="ORF">FNV43_RR06024</name>
</gene>
<keyword evidence="2" id="KW-1184">Jasmonic acid signaling pathway</keyword>
<dbReference type="GO" id="GO:0005634">
    <property type="term" value="C:nucleus"/>
    <property type="evidence" value="ECO:0007669"/>
    <property type="project" value="UniProtKB-SubCell"/>
</dbReference>